<name>A0AA38HST3_9CUCU</name>
<evidence type="ECO:0000256" key="1">
    <source>
        <dbReference type="SAM" id="MobiDB-lite"/>
    </source>
</evidence>
<accession>A0AA38HST3</accession>
<protein>
    <submittedName>
        <fullName evidence="2">Uncharacterized protein</fullName>
    </submittedName>
</protein>
<evidence type="ECO:0000313" key="3">
    <source>
        <dbReference type="Proteomes" id="UP001168821"/>
    </source>
</evidence>
<evidence type="ECO:0000313" key="2">
    <source>
        <dbReference type="EMBL" id="KAJ3642047.1"/>
    </source>
</evidence>
<organism evidence="2 3">
    <name type="scientific">Zophobas morio</name>
    <dbReference type="NCBI Taxonomy" id="2755281"/>
    <lineage>
        <taxon>Eukaryota</taxon>
        <taxon>Metazoa</taxon>
        <taxon>Ecdysozoa</taxon>
        <taxon>Arthropoda</taxon>
        <taxon>Hexapoda</taxon>
        <taxon>Insecta</taxon>
        <taxon>Pterygota</taxon>
        <taxon>Neoptera</taxon>
        <taxon>Endopterygota</taxon>
        <taxon>Coleoptera</taxon>
        <taxon>Polyphaga</taxon>
        <taxon>Cucujiformia</taxon>
        <taxon>Tenebrionidae</taxon>
        <taxon>Zophobas</taxon>
    </lineage>
</organism>
<gene>
    <name evidence="2" type="ORF">Zmor_024865</name>
</gene>
<comment type="caution">
    <text evidence="2">The sequence shown here is derived from an EMBL/GenBank/DDBJ whole genome shotgun (WGS) entry which is preliminary data.</text>
</comment>
<dbReference type="Proteomes" id="UP001168821">
    <property type="component" value="Unassembled WGS sequence"/>
</dbReference>
<feature type="region of interest" description="Disordered" evidence="1">
    <location>
        <begin position="1"/>
        <end position="25"/>
    </location>
</feature>
<proteinExistence type="predicted"/>
<dbReference type="EMBL" id="JALNTZ010000008">
    <property type="protein sequence ID" value="KAJ3642047.1"/>
    <property type="molecule type" value="Genomic_DNA"/>
</dbReference>
<dbReference type="AlphaFoldDB" id="A0AA38HST3"/>
<keyword evidence="3" id="KW-1185">Reference proteome</keyword>
<reference evidence="2" key="1">
    <citation type="journal article" date="2023" name="G3 (Bethesda)">
        <title>Whole genome assemblies of Zophobas morio and Tenebrio molitor.</title>
        <authorList>
            <person name="Kaur S."/>
            <person name="Stinson S.A."/>
            <person name="diCenzo G.C."/>
        </authorList>
    </citation>
    <scope>NUCLEOTIDE SEQUENCE</scope>
    <source>
        <strain evidence="2">QUZm001</strain>
    </source>
</reference>
<sequence length="95" mass="10462">MLEAPPPPPRLRHPHRTPINSPSGHCKTTAMPNEWKMQLSAEDYLVDDGGEINVISRLTGPKTGHLSAGLVSKIPSLNIKKETHLFFYSPKLPLG</sequence>